<dbReference type="EMBL" id="BMZA01000018">
    <property type="protein sequence ID" value="GGZ14583.1"/>
    <property type="molecule type" value="Genomic_DNA"/>
</dbReference>
<protein>
    <recommendedName>
        <fullName evidence="4">PepSY domain-containing protein</fullName>
    </recommendedName>
</protein>
<keyword evidence="3" id="KW-1185">Reference proteome</keyword>
<evidence type="ECO:0000256" key="1">
    <source>
        <dbReference type="SAM" id="SignalP"/>
    </source>
</evidence>
<gene>
    <name evidence="2" type="ORF">GCM10011614_31960</name>
</gene>
<accession>A0A918PMA6</accession>
<proteinExistence type="predicted"/>
<organism evidence="2 3">
    <name type="scientific">Novosphingobium colocasiae</name>
    <dbReference type="NCBI Taxonomy" id="1256513"/>
    <lineage>
        <taxon>Bacteria</taxon>
        <taxon>Pseudomonadati</taxon>
        <taxon>Pseudomonadota</taxon>
        <taxon>Alphaproteobacteria</taxon>
        <taxon>Sphingomonadales</taxon>
        <taxon>Sphingomonadaceae</taxon>
        <taxon>Novosphingobium</taxon>
    </lineage>
</organism>
<evidence type="ECO:0000313" key="2">
    <source>
        <dbReference type="EMBL" id="GGZ14583.1"/>
    </source>
</evidence>
<comment type="caution">
    <text evidence="2">The sequence shown here is derived from an EMBL/GenBank/DDBJ whole genome shotgun (WGS) entry which is preliminary data.</text>
</comment>
<dbReference type="AlphaFoldDB" id="A0A918PMA6"/>
<keyword evidence="1" id="KW-0732">Signal</keyword>
<dbReference type="Proteomes" id="UP000648075">
    <property type="component" value="Unassembled WGS sequence"/>
</dbReference>
<feature type="chain" id="PRO_5037931447" description="PepSY domain-containing protein" evidence="1">
    <location>
        <begin position="35"/>
        <end position="110"/>
    </location>
</feature>
<reference evidence="2" key="1">
    <citation type="journal article" date="2014" name="Int. J. Syst. Evol. Microbiol.">
        <title>Complete genome sequence of Corynebacterium casei LMG S-19264T (=DSM 44701T), isolated from a smear-ripened cheese.</title>
        <authorList>
            <consortium name="US DOE Joint Genome Institute (JGI-PGF)"/>
            <person name="Walter F."/>
            <person name="Albersmeier A."/>
            <person name="Kalinowski J."/>
            <person name="Ruckert C."/>
        </authorList>
    </citation>
    <scope>NUCLEOTIDE SEQUENCE</scope>
    <source>
        <strain evidence="2">KCTC 32255</strain>
    </source>
</reference>
<evidence type="ECO:0008006" key="4">
    <source>
        <dbReference type="Google" id="ProtNLM"/>
    </source>
</evidence>
<sequence>MTQQNRLSAFRPAALAATLAVLAAATTAVLPAFAEPGNEQASARSNVKSGGAMKIGQIESVVLPKMKGYNYIGFTYFPIENIYRLRFLNGIRAVDVDVDARNGRILSRSN</sequence>
<evidence type="ECO:0000313" key="3">
    <source>
        <dbReference type="Proteomes" id="UP000648075"/>
    </source>
</evidence>
<name>A0A918PMA6_9SPHN</name>
<reference evidence="2" key="2">
    <citation type="submission" date="2020-09" db="EMBL/GenBank/DDBJ databases">
        <authorList>
            <person name="Sun Q."/>
            <person name="Kim S."/>
        </authorList>
    </citation>
    <scope>NUCLEOTIDE SEQUENCE</scope>
    <source>
        <strain evidence="2">KCTC 32255</strain>
    </source>
</reference>
<feature type="signal peptide" evidence="1">
    <location>
        <begin position="1"/>
        <end position="34"/>
    </location>
</feature>
<dbReference type="RefSeq" id="WP_189622295.1">
    <property type="nucleotide sequence ID" value="NZ_BMZA01000018.1"/>
</dbReference>